<dbReference type="InterPro" id="IPR011991">
    <property type="entry name" value="ArsR-like_HTH"/>
</dbReference>
<dbReference type="Proteomes" id="UP001333102">
    <property type="component" value="Chromosome"/>
</dbReference>
<feature type="domain" description="HTH marR-type" evidence="2">
    <location>
        <begin position="9"/>
        <end position="58"/>
    </location>
</feature>
<dbReference type="CDD" id="cd00090">
    <property type="entry name" value="HTH_ARSR"/>
    <property type="match status" value="1"/>
</dbReference>
<feature type="region of interest" description="Disordered" evidence="1">
    <location>
        <begin position="90"/>
        <end position="110"/>
    </location>
</feature>
<dbReference type="RefSeq" id="WP_324669830.1">
    <property type="nucleotide sequence ID" value="NZ_CP141614.1"/>
</dbReference>
<evidence type="ECO:0000256" key="1">
    <source>
        <dbReference type="SAM" id="MobiDB-lite"/>
    </source>
</evidence>
<evidence type="ECO:0000259" key="2">
    <source>
        <dbReference type="Pfam" id="PF12802"/>
    </source>
</evidence>
<protein>
    <submittedName>
        <fullName evidence="3">Winged helix-turn-helix domain-containing protein</fullName>
    </submittedName>
</protein>
<dbReference type="Pfam" id="PF12802">
    <property type="entry name" value="MarR_2"/>
    <property type="match status" value="1"/>
</dbReference>
<accession>A0ABZ1BTH8</accession>
<sequence length="110" mass="12634">MRRWTFLSNHAQVLLCIARDPSVTAREIGRQVGITERAAQNIIRDLEAAGYVTKQRQGRRNRYALHLDRPMRHPAQRGLTVRDLLEMLQDPRVTAAPSPDETVRPERPEA</sequence>
<dbReference type="Gene3D" id="1.10.10.10">
    <property type="entry name" value="Winged helix-like DNA-binding domain superfamily/Winged helix DNA-binding domain"/>
    <property type="match status" value="1"/>
</dbReference>
<reference evidence="4" key="1">
    <citation type="submission" date="2023-12" db="EMBL/GenBank/DDBJ databases">
        <title>Novel isolates from deep terrestrial aquifers shed light on the physiology and ecology of the class Limnochordia.</title>
        <authorList>
            <person name="Karnachuk O.V."/>
            <person name="Lukina A.P."/>
            <person name="Avakyan M.R."/>
            <person name="Kadnikov V."/>
            <person name="Begmatov S."/>
            <person name="Beletsky A.V."/>
            <person name="Mardanov A.V."/>
            <person name="Ravin N.V."/>
        </authorList>
    </citation>
    <scope>NUCLEOTIDE SEQUENCE [LARGE SCALE GENOMIC DNA]</scope>
    <source>
        <strain evidence="4">LN</strain>
    </source>
</reference>
<organism evidence="3 4">
    <name type="scientific">Geochorda subterranea</name>
    <dbReference type="NCBI Taxonomy" id="3109564"/>
    <lineage>
        <taxon>Bacteria</taxon>
        <taxon>Bacillati</taxon>
        <taxon>Bacillota</taxon>
        <taxon>Limnochordia</taxon>
        <taxon>Limnochordales</taxon>
        <taxon>Geochordaceae</taxon>
        <taxon>Geochorda</taxon>
    </lineage>
</organism>
<dbReference type="SUPFAM" id="SSF46785">
    <property type="entry name" value="Winged helix' DNA-binding domain"/>
    <property type="match status" value="1"/>
</dbReference>
<dbReference type="InterPro" id="IPR036388">
    <property type="entry name" value="WH-like_DNA-bd_sf"/>
</dbReference>
<dbReference type="InterPro" id="IPR036390">
    <property type="entry name" value="WH_DNA-bd_sf"/>
</dbReference>
<name>A0ABZ1BTH8_9FIRM</name>
<keyword evidence="4" id="KW-1185">Reference proteome</keyword>
<evidence type="ECO:0000313" key="4">
    <source>
        <dbReference type="Proteomes" id="UP001333102"/>
    </source>
</evidence>
<dbReference type="InterPro" id="IPR000835">
    <property type="entry name" value="HTH_MarR-typ"/>
</dbReference>
<proteinExistence type="predicted"/>
<evidence type="ECO:0000313" key="3">
    <source>
        <dbReference type="EMBL" id="WRP15427.1"/>
    </source>
</evidence>
<dbReference type="EMBL" id="CP141614">
    <property type="protein sequence ID" value="WRP15427.1"/>
    <property type="molecule type" value="Genomic_DNA"/>
</dbReference>
<feature type="compositionally biased region" description="Basic and acidic residues" evidence="1">
    <location>
        <begin position="101"/>
        <end position="110"/>
    </location>
</feature>
<gene>
    <name evidence="3" type="ORF">VLY81_04475</name>
</gene>